<evidence type="ECO:0000256" key="2">
    <source>
        <dbReference type="ARBA" id="ARBA00010400"/>
    </source>
</evidence>
<keyword evidence="4 5" id="KW-0732">Signal</keyword>
<dbReference type="InterPro" id="IPR031825">
    <property type="entry name" value="RXLR"/>
</dbReference>
<sequence length="161" mass="18072">MRLLYVLIAAAASLLANIEATTSADSAKMISVQMSKTTRRFLRSPKPYENNEEERAPTNILTLVDDAAKALPSADEAAKVLPTLDDLFRIQKMDEAPNTKKAMEIVKPLFDKMSSYPKIKEAALKEMETNQNLKSLWSHFILSKRVNFDVKEISKQRPSAS</sequence>
<comment type="caution">
    <text evidence="6">The sequence shown here is derived from an EMBL/GenBank/DDBJ whole genome shotgun (WGS) entry which is preliminary data.</text>
</comment>
<dbReference type="EMBL" id="WSZM01000058">
    <property type="protein sequence ID" value="KAF4044925.1"/>
    <property type="molecule type" value="Genomic_DNA"/>
</dbReference>
<dbReference type="Proteomes" id="UP000602510">
    <property type="component" value="Unassembled WGS sequence"/>
</dbReference>
<evidence type="ECO:0000256" key="5">
    <source>
        <dbReference type="RuleBase" id="RU367124"/>
    </source>
</evidence>
<keyword evidence="3 5" id="KW-0964">Secreted</keyword>
<comment type="subcellular location">
    <subcellularLocation>
        <location evidence="1 5">Secreted</location>
    </subcellularLocation>
</comment>
<feature type="chain" id="PRO_5044948260" description="RxLR effector protein" evidence="5">
    <location>
        <begin position="21"/>
        <end position="161"/>
    </location>
</feature>
<name>A0A833TEG0_PHYIN</name>
<proteinExistence type="inferred from homology"/>
<dbReference type="Pfam" id="PF16810">
    <property type="entry name" value="RXLR"/>
    <property type="match status" value="1"/>
</dbReference>
<evidence type="ECO:0000313" key="8">
    <source>
        <dbReference type="Proteomes" id="UP000602510"/>
    </source>
</evidence>
<gene>
    <name evidence="6" type="ORF">GN244_ATG02844</name>
    <name evidence="7" type="ORF">GN958_ATG03727</name>
</gene>
<evidence type="ECO:0000256" key="3">
    <source>
        <dbReference type="ARBA" id="ARBA00022525"/>
    </source>
</evidence>
<evidence type="ECO:0000256" key="4">
    <source>
        <dbReference type="ARBA" id="ARBA00022729"/>
    </source>
</evidence>
<accession>A0A833TEG0</accession>
<comment type="similarity">
    <text evidence="2 5">Belongs to the RxLR effector family.</text>
</comment>
<comment type="domain">
    <text evidence="5">The RxLR-dEER motif acts to carry the protein into the host cell cytoplasm through binding to cell surface phosphatidylinositol-3-phosphate.</text>
</comment>
<protein>
    <recommendedName>
        <fullName evidence="5">RxLR effector protein</fullName>
    </recommendedName>
</protein>
<organism evidence="6 8">
    <name type="scientific">Phytophthora infestans</name>
    <name type="common">Potato late blight agent</name>
    <name type="synonym">Botrytis infestans</name>
    <dbReference type="NCBI Taxonomy" id="4787"/>
    <lineage>
        <taxon>Eukaryota</taxon>
        <taxon>Sar</taxon>
        <taxon>Stramenopiles</taxon>
        <taxon>Oomycota</taxon>
        <taxon>Peronosporomycetes</taxon>
        <taxon>Peronosporales</taxon>
        <taxon>Peronosporaceae</taxon>
        <taxon>Phytophthora</taxon>
    </lineage>
</organism>
<dbReference type="Proteomes" id="UP000704712">
    <property type="component" value="Unassembled WGS sequence"/>
</dbReference>
<dbReference type="EMBL" id="JAACNO010000517">
    <property type="protein sequence ID" value="KAF4147098.1"/>
    <property type="molecule type" value="Genomic_DNA"/>
</dbReference>
<keyword evidence="8" id="KW-1185">Reference proteome</keyword>
<reference evidence="6" key="1">
    <citation type="submission" date="2020-04" db="EMBL/GenBank/DDBJ databases">
        <title>Hybrid Assembly of Korean Phytophthora infestans isolates.</title>
        <authorList>
            <person name="Prokchorchik M."/>
            <person name="Lee Y."/>
            <person name="Seo J."/>
            <person name="Cho J.-H."/>
            <person name="Park Y.-E."/>
            <person name="Jang D.-C."/>
            <person name="Im J.-S."/>
            <person name="Choi J.-G."/>
            <person name="Park H.-J."/>
            <person name="Lee G.-B."/>
            <person name="Lee Y.-G."/>
            <person name="Hong S.-Y."/>
            <person name="Cho K."/>
            <person name="Sohn K.H."/>
        </authorList>
    </citation>
    <scope>NUCLEOTIDE SEQUENCE</scope>
    <source>
        <strain evidence="6">KR_1_A1</strain>
        <strain evidence="7">KR_2_A2</strain>
    </source>
</reference>
<evidence type="ECO:0000313" key="6">
    <source>
        <dbReference type="EMBL" id="KAF4044925.1"/>
    </source>
</evidence>
<evidence type="ECO:0000313" key="7">
    <source>
        <dbReference type="EMBL" id="KAF4147098.1"/>
    </source>
</evidence>
<dbReference type="AlphaFoldDB" id="A0A833TEG0"/>
<evidence type="ECO:0000256" key="1">
    <source>
        <dbReference type="ARBA" id="ARBA00004613"/>
    </source>
</evidence>
<comment type="function">
    <text evidence="5">Effector that suppresses plant defense responses during pathogen infection.</text>
</comment>
<feature type="signal peptide" evidence="5">
    <location>
        <begin position="1"/>
        <end position="20"/>
    </location>
</feature>